<feature type="domain" description="PAC" evidence="13">
    <location>
        <begin position="273"/>
        <end position="324"/>
    </location>
</feature>
<dbReference type="InterPro" id="IPR004358">
    <property type="entry name" value="Sig_transdc_His_kin-like_C"/>
</dbReference>
<reference evidence="14 15" key="1">
    <citation type="submission" date="2019-01" db="EMBL/GenBank/DDBJ databases">
        <title>Bacillus sp. M5HDSG1-1, whole genome shotgun sequence.</title>
        <authorList>
            <person name="Tuo L."/>
        </authorList>
    </citation>
    <scope>NUCLEOTIDE SEQUENCE [LARGE SCALE GENOMIC DNA]</scope>
    <source>
        <strain evidence="14 15">M5HDSG1-1</strain>
    </source>
</reference>
<dbReference type="InterPro" id="IPR000014">
    <property type="entry name" value="PAS"/>
</dbReference>
<evidence type="ECO:0000256" key="7">
    <source>
        <dbReference type="ARBA" id="ARBA00022840"/>
    </source>
</evidence>
<keyword evidence="6" id="KW-0418">Kinase</keyword>
<dbReference type="PROSITE" id="PS50109">
    <property type="entry name" value="HIS_KIN"/>
    <property type="match status" value="1"/>
</dbReference>
<dbReference type="PANTHER" id="PTHR43065">
    <property type="entry name" value="SENSOR HISTIDINE KINASE"/>
    <property type="match status" value="1"/>
</dbReference>
<keyword evidence="8" id="KW-0749">Sporulation</keyword>
<evidence type="ECO:0000256" key="10">
    <source>
        <dbReference type="SAM" id="Phobius"/>
    </source>
</evidence>
<dbReference type="PANTHER" id="PTHR43065:SF34">
    <property type="entry name" value="SPORULATION KINASE A"/>
    <property type="match status" value="1"/>
</dbReference>
<feature type="domain" description="PAC" evidence="13">
    <location>
        <begin position="144"/>
        <end position="199"/>
    </location>
</feature>
<feature type="domain" description="PAS" evidence="12">
    <location>
        <begin position="200"/>
        <end position="270"/>
    </location>
</feature>
<dbReference type="GO" id="GO:0030435">
    <property type="term" value="P:sporulation resulting in formation of a cellular spore"/>
    <property type="evidence" value="ECO:0007669"/>
    <property type="project" value="UniProtKB-KW"/>
</dbReference>
<dbReference type="SMART" id="SM00387">
    <property type="entry name" value="HATPase_c"/>
    <property type="match status" value="1"/>
</dbReference>
<dbReference type="InterPro" id="IPR036890">
    <property type="entry name" value="HATPase_C_sf"/>
</dbReference>
<dbReference type="SUPFAM" id="SSF55874">
    <property type="entry name" value="ATPase domain of HSP90 chaperone/DNA topoisomerase II/histidine kinase"/>
    <property type="match status" value="1"/>
</dbReference>
<dbReference type="Pfam" id="PF02518">
    <property type="entry name" value="HATPase_c"/>
    <property type="match status" value="1"/>
</dbReference>
<evidence type="ECO:0000256" key="9">
    <source>
        <dbReference type="ARBA" id="ARBA00023012"/>
    </source>
</evidence>
<dbReference type="CDD" id="cd00082">
    <property type="entry name" value="HisKA"/>
    <property type="match status" value="1"/>
</dbReference>
<protein>
    <recommendedName>
        <fullName evidence="2">histidine kinase</fullName>
        <ecNumber evidence="2">2.7.13.3</ecNumber>
    </recommendedName>
</protein>
<dbReference type="AlphaFoldDB" id="A0A3S2W2S4"/>
<dbReference type="SUPFAM" id="SSF47384">
    <property type="entry name" value="Homodimeric domain of signal transducing histidine kinase"/>
    <property type="match status" value="1"/>
</dbReference>
<evidence type="ECO:0000256" key="1">
    <source>
        <dbReference type="ARBA" id="ARBA00000085"/>
    </source>
</evidence>
<accession>A0A3S2W2S4</accession>
<evidence type="ECO:0000256" key="6">
    <source>
        <dbReference type="ARBA" id="ARBA00022777"/>
    </source>
</evidence>
<feature type="transmembrane region" description="Helical" evidence="10">
    <location>
        <begin position="40"/>
        <end position="57"/>
    </location>
</feature>
<evidence type="ECO:0000256" key="5">
    <source>
        <dbReference type="ARBA" id="ARBA00022741"/>
    </source>
</evidence>
<dbReference type="InterPro" id="IPR036097">
    <property type="entry name" value="HisK_dim/P_sf"/>
</dbReference>
<evidence type="ECO:0000256" key="3">
    <source>
        <dbReference type="ARBA" id="ARBA00022553"/>
    </source>
</evidence>
<dbReference type="Gene3D" id="3.30.450.20">
    <property type="entry name" value="PAS domain"/>
    <property type="match status" value="2"/>
</dbReference>
<proteinExistence type="predicted"/>
<gene>
    <name evidence="14" type="ORF">EM808_18840</name>
</gene>
<dbReference type="Gene3D" id="1.10.287.130">
    <property type="match status" value="1"/>
</dbReference>
<dbReference type="Gene3D" id="3.30.565.10">
    <property type="entry name" value="Histidine kinase-like ATPase, C-terminal domain"/>
    <property type="match status" value="1"/>
</dbReference>
<evidence type="ECO:0000256" key="2">
    <source>
        <dbReference type="ARBA" id="ARBA00012438"/>
    </source>
</evidence>
<dbReference type="NCBIfam" id="TIGR00229">
    <property type="entry name" value="sensory_box"/>
    <property type="match status" value="2"/>
</dbReference>
<dbReference type="Pfam" id="PF00512">
    <property type="entry name" value="HisKA"/>
    <property type="match status" value="1"/>
</dbReference>
<evidence type="ECO:0000259" key="11">
    <source>
        <dbReference type="PROSITE" id="PS50109"/>
    </source>
</evidence>
<evidence type="ECO:0000256" key="8">
    <source>
        <dbReference type="ARBA" id="ARBA00022969"/>
    </source>
</evidence>
<feature type="domain" description="Histidine kinase" evidence="11">
    <location>
        <begin position="337"/>
        <end position="541"/>
    </location>
</feature>
<dbReference type="EMBL" id="RZTZ01000008">
    <property type="protein sequence ID" value="RVT59973.1"/>
    <property type="molecule type" value="Genomic_DNA"/>
</dbReference>
<keyword evidence="4" id="KW-0808">Transferase</keyword>
<dbReference type="InterPro" id="IPR003594">
    <property type="entry name" value="HATPase_dom"/>
</dbReference>
<keyword evidence="10" id="KW-1133">Transmembrane helix</keyword>
<evidence type="ECO:0000256" key="4">
    <source>
        <dbReference type="ARBA" id="ARBA00022679"/>
    </source>
</evidence>
<dbReference type="SMART" id="SM00388">
    <property type="entry name" value="HisKA"/>
    <property type="match status" value="1"/>
</dbReference>
<dbReference type="PROSITE" id="PS50112">
    <property type="entry name" value="PAS"/>
    <property type="match status" value="1"/>
</dbReference>
<evidence type="ECO:0000313" key="15">
    <source>
        <dbReference type="Proteomes" id="UP000288024"/>
    </source>
</evidence>
<dbReference type="RefSeq" id="WP_127739753.1">
    <property type="nucleotide sequence ID" value="NZ_RZTZ01000008.1"/>
</dbReference>
<dbReference type="FunFam" id="1.10.287.130:FF:000040">
    <property type="entry name" value="PAS domain-containing sensor histidine kinase"/>
    <property type="match status" value="1"/>
</dbReference>
<keyword evidence="7" id="KW-0067">ATP-binding</keyword>
<evidence type="ECO:0000259" key="12">
    <source>
        <dbReference type="PROSITE" id="PS50112"/>
    </source>
</evidence>
<dbReference type="SMART" id="SM00086">
    <property type="entry name" value="PAC"/>
    <property type="match status" value="2"/>
</dbReference>
<evidence type="ECO:0000259" key="13">
    <source>
        <dbReference type="PROSITE" id="PS50113"/>
    </source>
</evidence>
<keyword evidence="10" id="KW-0472">Membrane</keyword>
<dbReference type="InterPro" id="IPR000700">
    <property type="entry name" value="PAS-assoc_C"/>
</dbReference>
<dbReference type="Pfam" id="PF08448">
    <property type="entry name" value="PAS_4"/>
    <property type="match status" value="1"/>
</dbReference>
<keyword evidence="5" id="KW-0547">Nucleotide-binding</keyword>
<keyword evidence="10" id="KW-0812">Transmembrane</keyword>
<dbReference type="GO" id="GO:0005524">
    <property type="term" value="F:ATP binding"/>
    <property type="evidence" value="ECO:0007669"/>
    <property type="project" value="UniProtKB-KW"/>
</dbReference>
<dbReference type="InterPro" id="IPR001610">
    <property type="entry name" value="PAC"/>
</dbReference>
<dbReference type="SMART" id="SM00091">
    <property type="entry name" value="PAS"/>
    <property type="match status" value="2"/>
</dbReference>
<keyword evidence="9" id="KW-0902">Two-component regulatory system</keyword>
<dbReference type="CDD" id="cd00075">
    <property type="entry name" value="HATPase"/>
    <property type="match status" value="1"/>
</dbReference>
<dbReference type="InterPro" id="IPR013656">
    <property type="entry name" value="PAS_4"/>
</dbReference>
<organism evidence="14 15">
    <name type="scientific">Niallia taxi</name>
    <dbReference type="NCBI Taxonomy" id="2499688"/>
    <lineage>
        <taxon>Bacteria</taxon>
        <taxon>Bacillati</taxon>
        <taxon>Bacillota</taxon>
        <taxon>Bacilli</taxon>
        <taxon>Bacillales</taxon>
        <taxon>Bacillaceae</taxon>
        <taxon>Niallia</taxon>
    </lineage>
</organism>
<dbReference type="GO" id="GO:0000155">
    <property type="term" value="F:phosphorelay sensor kinase activity"/>
    <property type="evidence" value="ECO:0007669"/>
    <property type="project" value="InterPro"/>
</dbReference>
<comment type="caution">
    <text evidence="14">The sequence shown here is derived from an EMBL/GenBank/DDBJ whole genome shotgun (WGS) entry which is preliminary data.</text>
</comment>
<keyword evidence="15" id="KW-1185">Reference proteome</keyword>
<keyword evidence="3" id="KW-0597">Phosphoprotein</keyword>
<sequence>MSKKNFLYLYIVVSLLWIFGTDFLLTFVDSQSTMLFLQKLKGILYVCFTSILIYVLIVRKEEFETVTEEKKQLKTLINSMVDFVNFKDGEGRWLEANEAGLKLFQLDGVDFRGKKDSELAKYTDFYHDALMYCETSDEEAWKAREVTRCLEYIPLPNGEIRTIDTIKVPNFNDDGSRHSLVVIGRDITEHLNTEKDLSMTKQQYQSLFENNPDMVYVLDLDGKVVNVNRQFEKITGYSAEQFIGEKIVSLVTEEFQEIVGKSLLTSIAQGNSITKETKIIKKDGSISDISCTTFPMMLDGEIVGVIGYGRDITAIKETEAMLRKAEKLSVAGELAASVAHEIRNPLTSIRGFIQLMKSDETSSNKAFHNILLDEIDRINDIVSELLLLAKPQELNYVKARVESIMSSVFGLLESQSNLYGVELNTNIIGTLPEIDCEPNQLKQLFINIIKNSIEAESTKVNITIKNTDNGFVQIIVKDNGCGIEKDRIKRLGEPFYSAKEKGTGLGLTVSYRIVQAHKGQVRYASEVNEGTEVEILLPVTID</sequence>
<feature type="transmembrane region" description="Helical" evidence="10">
    <location>
        <begin position="6"/>
        <end position="28"/>
    </location>
</feature>
<dbReference type="GO" id="GO:0006355">
    <property type="term" value="P:regulation of DNA-templated transcription"/>
    <property type="evidence" value="ECO:0007669"/>
    <property type="project" value="InterPro"/>
</dbReference>
<dbReference type="InterPro" id="IPR013767">
    <property type="entry name" value="PAS_fold"/>
</dbReference>
<dbReference type="EC" id="2.7.13.3" evidence="2"/>
<dbReference type="Proteomes" id="UP000288024">
    <property type="component" value="Unassembled WGS sequence"/>
</dbReference>
<dbReference type="PRINTS" id="PR00344">
    <property type="entry name" value="BCTRLSENSOR"/>
</dbReference>
<dbReference type="InterPro" id="IPR005467">
    <property type="entry name" value="His_kinase_dom"/>
</dbReference>
<dbReference type="CDD" id="cd00130">
    <property type="entry name" value="PAS"/>
    <property type="match status" value="2"/>
</dbReference>
<dbReference type="InterPro" id="IPR003661">
    <property type="entry name" value="HisK_dim/P_dom"/>
</dbReference>
<dbReference type="Pfam" id="PF00989">
    <property type="entry name" value="PAS"/>
    <property type="match status" value="1"/>
</dbReference>
<evidence type="ECO:0000313" key="14">
    <source>
        <dbReference type="EMBL" id="RVT59973.1"/>
    </source>
</evidence>
<name>A0A3S2W2S4_9BACI</name>
<dbReference type="PROSITE" id="PS50113">
    <property type="entry name" value="PAC"/>
    <property type="match status" value="2"/>
</dbReference>
<dbReference type="SUPFAM" id="SSF55785">
    <property type="entry name" value="PYP-like sensor domain (PAS domain)"/>
    <property type="match status" value="2"/>
</dbReference>
<dbReference type="InterPro" id="IPR035965">
    <property type="entry name" value="PAS-like_dom_sf"/>
</dbReference>
<comment type="catalytic activity">
    <reaction evidence="1">
        <text>ATP + protein L-histidine = ADP + protein N-phospho-L-histidine.</text>
        <dbReference type="EC" id="2.7.13.3"/>
    </reaction>
</comment>